<feature type="region of interest" description="Disordered" evidence="1">
    <location>
        <begin position="63"/>
        <end position="89"/>
    </location>
</feature>
<protein>
    <submittedName>
        <fullName evidence="2">Uncharacterized protein</fullName>
    </submittedName>
</protein>
<dbReference type="AlphaFoldDB" id="A0AAP0JJQ7"/>
<organism evidence="2 3">
    <name type="scientific">Stephania yunnanensis</name>
    <dbReference type="NCBI Taxonomy" id="152371"/>
    <lineage>
        <taxon>Eukaryota</taxon>
        <taxon>Viridiplantae</taxon>
        <taxon>Streptophyta</taxon>
        <taxon>Embryophyta</taxon>
        <taxon>Tracheophyta</taxon>
        <taxon>Spermatophyta</taxon>
        <taxon>Magnoliopsida</taxon>
        <taxon>Ranunculales</taxon>
        <taxon>Menispermaceae</taxon>
        <taxon>Menispermoideae</taxon>
        <taxon>Cissampelideae</taxon>
        <taxon>Stephania</taxon>
    </lineage>
</organism>
<accession>A0AAP0JJQ7</accession>
<feature type="compositionally biased region" description="Polar residues" evidence="1">
    <location>
        <begin position="63"/>
        <end position="86"/>
    </location>
</feature>
<keyword evidence="3" id="KW-1185">Reference proteome</keyword>
<reference evidence="2 3" key="1">
    <citation type="submission" date="2024-01" db="EMBL/GenBank/DDBJ databases">
        <title>Genome assemblies of Stephania.</title>
        <authorList>
            <person name="Yang L."/>
        </authorList>
    </citation>
    <scope>NUCLEOTIDE SEQUENCE [LARGE SCALE GENOMIC DNA]</scope>
    <source>
        <strain evidence="2">YNDBR</strain>
        <tissue evidence="2">Leaf</tissue>
    </source>
</reference>
<proteinExistence type="predicted"/>
<evidence type="ECO:0000313" key="2">
    <source>
        <dbReference type="EMBL" id="KAK9134900.1"/>
    </source>
</evidence>
<gene>
    <name evidence="2" type="ORF">Syun_014230</name>
</gene>
<evidence type="ECO:0000256" key="1">
    <source>
        <dbReference type="SAM" id="MobiDB-lite"/>
    </source>
</evidence>
<dbReference type="EMBL" id="JBBNAF010000006">
    <property type="protein sequence ID" value="KAK9134900.1"/>
    <property type="molecule type" value="Genomic_DNA"/>
</dbReference>
<comment type="caution">
    <text evidence="2">The sequence shown here is derived from an EMBL/GenBank/DDBJ whole genome shotgun (WGS) entry which is preliminary data.</text>
</comment>
<sequence>MTPYQVPQRLMRCLSTNPHHQCLTTRPPIYGASVPTPGKSAHAREDPIMVLLGRHGPLPGTLAPTTASYLASQHPSSHSKHTSSNLGVEATPRAHLKIFAIR</sequence>
<dbReference type="Proteomes" id="UP001420932">
    <property type="component" value="Unassembled WGS sequence"/>
</dbReference>
<evidence type="ECO:0000313" key="3">
    <source>
        <dbReference type="Proteomes" id="UP001420932"/>
    </source>
</evidence>
<name>A0AAP0JJQ7_9MAGN</name>